<keyword evidence="4" id="KW-1185">Reference proteome</keyword>
<evidence type="ECO:0000259" key="2">
    <source>
        <dbReference type="SMART" id="SM01007"/>
    </source>
</evidence>
<dbReference type="Pfam" id="PF00596">
    <property type="entry name" value="Aldolase_II"/>
    <property type="match status" value="1"/>
</dbReference>
<dbReference type="SMART" id="SM01007">
    <property type="entry name" value="Aldolase_II"/>
    <property type="match status" value="1"/>
</dbReference>
<dbReference type="InterPro" id="IPR051017">
    <property type="entry name" value="Aldolase-II_Adducin_sf"/>
</dbReference>
<name>A0ABM9J9T3_9RALS</name>
<evidence type="ECO:0000313" key="3">
    <source>
        <dbReference type="EMBL" id="CAJ0787227.1"/>
    </source>
</evidence>
<comment type="caution">
    <text evidence="3">The sequence shown here is derived from an EMBL/GenBank/DDBJ whole genome shotgun (WGS) entry which is preliminary data.</text>
</comment>
<gene>
    <name evidence="3" type="ORF">LMG19083_01548</name>
</gene>
<dbReference type="EMBL" id="CATZBU010000003">
    <property type="protein sequence ID" value="CAJ0787227.1"/>
    <property type="molecule type" value="Genomic_DNA"/>
</dbReference>
<dbReference type="PANTHER" id="PTHR10672:SF3">
    <property type="entry name" value="PROTEIN HU-LI TAI SHAO"/>
    <property type="match status" value="1"/>
</dbReference>
<evidence type="ECO:0000256" key="1">
    <source>
        <dbReference type="ARBA" id="ARBA00037961"/>
    </source>
</evidence>
<reference evidence="3 4" key="1">
    <citation type="submission" date="2023-07" db="EMBL/GenBank/DDBJ databases">
        <authorList>
            <person name="Peeters C."/>
        </authorList>
    </citation>
    <scope>NUCLEOTIDE SEQUENCE [LARGE SCALE GENOMIC DNA]</scope>
    <source>
        <strain evidence="3 4">LMG 19083</strain>
    </source>
</reference>
<organism evidence="3 4">
    <name type="scientific">Ralstonia psammae</name>
    <dbReference type="NCBI Taxonomy" id="3058598"/>
    <lineage>
        <taxon>Bacteria</taxon>
        <taxon>Pseudomonadati</taxon>
        <taxon>Pseudomonadota</taxon>
        <taxon>Betaproteobacteria</taxon>
        <taxon>Burkholderiales</taxon>
        <taxon>Burkholderiaceae</taxon>
        <taxon>Ralstonia</taxon>
    </lineage>
</organism>
<accession>A0ABM9J9T3</accession>
<sequence length="274" mass="30672">MSTSLRIPMEAQHVSLHTRRSAVFSEVEWQIRTDLAALYRLVDHFRMTDMIDTHITARLPDENGRPTFLINRYGVLFGEMRASDLVKIDLDGVVIDERADADPEHYAVNAAGFTIHSAIHAARDDLHFVVHTHTAAGIAVSAQEHGLLPISQHALKFYGKLAYHDYEGIALDLGERERLVHDFGQHKAMILRNHGLLAGGNTAADAFHEIYFLERACQAQIQALAGGAPLRVPPEEVRQRTAAQFNREASPVIARRAWLAALRLIDTSRSDYRS</sequence>
<dbReference type="Proteomes" id="UP001189813">
    <property type="component" value="Unassembled WGS sequence"/>
</dbReference>
<proteinExistence type="inferred from homology"/>
<comment type="similarity">
    <text evidence="1">Belongs to the aldolase class II family.</text>
</comment>
<evidence type="ECO:0000313" key="4">
    <source>
        <dbReference type="Proteomes" id="UP001189813"/>
    </source>
</evidence>
<feature type="domain" description="Class II aldolase/adducin N-terminal" evidence="2">
    <location>
        <begin position="33"/>
        <end position="221"/>
    </location>
</feature>
<dbReference type="SUPFAM" id="SSF53639">
    <property type="entry name" value="AraD/HMP-PK domain-like"/>
    <property type="match status" value="1"/>
</dbReference>
<protein>
    <recommendedName>
        <fullName evidence="2">Class II aldolase/adducin N-terminal domain-containing protein</fullName>
    </recommendedName>
</protein>
<dbReference type="InterPro" id="IPR001303">
    <property type="entry name" value="Aldolase_II/adducin_N"/>
</dbReference>
<dbReference type="NCBIfam" id="NF005451">
    <property type="entry name" value="PRK07044.1"/>
    <property type="match status" value="1"/>
</dbReference>
<dbReference type="InterPro" id="IPR036409">
    <property type="entry name" value="Aldolase_II/adducin_N_sf"/>
</dbReference>
<dbReference type="PANTHER" id="PTHR10672">
    <property type="entry name" value="ADDUCIN"/>
    <property type="match status" value="1"/>
</dbReference>
<dbReference type="Gene3D" id="3.40.225.10">
    <property type="entry name" value="Class II aldolase/adducin N-terminal domain"/>
    <property type="match status" value="1"/>
</dbReference>